<dbReference type="EMBL" id="JACIEZ010000001">
    <property type="protein sequence ID" value="MBB4063450.1"/>
    <property type="molecule type" value="Genomic_DNA"/>
</dbReference>
<dbReference type="Pfam" id="PF09424">
    <property type="entry name" value="YqeY"/>
    <property type="match status" value="1"/>
</dbReference>
<name>A0A7W6J299_9HYPH</name>
<proteinExistence type="predicted"/>
<reference evidence="1 2" key="1">
    <citation type="submission" date="2020-08" db="EMBL/GenBank/DDBJ databases">
        <title>Genomic Encyclopedia of Type Strains, Phase IV (KMG-IV): sequencing the most valuable type-strain genomes for metagenomic binning, comparative biology and taxonomic classification.</title>
        <authorList>
            <person name="Goeker M."/>
        </authorList>
    </citation>
    <scope>NUCLEOTIDE SEQUENCE [LARGE SCALE GENOMIC DNA]</scope>
    <source>
        <strain evidence="1 2">DSM 29853</strain>
    </source>
</reference>
<gene>
    <name evidence="1" type="ORF">GGR23_000611</name>
</gene>
<dbReference type="InterPro" id="IPR019004">
    <property type="entry name" value="YqeY/Aim41"/>
</dbReference>
<dbReference type="Proteomes" id="UP000528286">
    <property type="component" value="Unassembled WGS sequence"/>
</dbReference>
<dbReference type="AlphaFoldDB" id="A0A7W6J299"/>
<dbReference type="SUPFAM" id="SSF89095">
    <property type="entry name" value="GatB/YqeY motif"/>
    <property type="match status" value="1"/>
</dbReference>
<dbReference type="PANTHER" id="PTHR28055">
    <property type="entry name" value="ALTERED INHERITANCE OF MITOCHONDRIA PROTEIN 41, MITOCHONDRIAL"/>
    <property type="match status" value="1"/>
</dbReference>
<sequence>MREELTAALKDAMKAKDSLRLSTIRLIQSAIKDQDIAQRTAGKEPLSDGEILQLMAKLIKQREESAKIYEQNARPELAEKERQEIAAIASFMPRQLSDDETKAAIEKAIAETGASGIKDMGKVIAALRAAYAGQMDFGKASGMVKAMLG</sequence>
<dbReference type="Gene3D" id="1.10.10.410">
    <property type="match status" value="1"/>
</dbReference>
<comment type="caution">
    <text evidence="1">The sequence shown here is derived from an EMBL/GenBank/DDBJ whole genome shotgun (WGS) entry which is preliminary data.</text>
</comment>
<dbReference type="GO" id="GO:0016884">
    <property type="term" value="F:carbon-nitrogen ligase activity, with glutamine as amido-N-donor"/>
    <property type="evidence" value="ECO:0007669"/>
    <property type="project" value="InterPro"/>
</dbReference>
<dbReference type="PANTHER" id="PTHR28055:SF1">
    <property type="entry name" value="ALTERED INHERITANCE OF MITOCHONDRIA PROTEIN 41, MITOCHONDRIAL"/>
    <property type="match status" value="1"/>
</dbReference>
<dbReference type="Gene3D" id="1.10.1510.10">
    <property type="entry name" value="Uncharacterised protein YqeY/AIM41 PF09424, N-terminal domain"/>
    <property type="match status" value="1"/>
</dbReference>
<evidence type="ECO:0008006" key="3">
    <source>
        <dbReference type="Google" id="ProtNLM"/>
    </source>
</evidence>
<accession>A0A7W6J299</accession>
<keyword evidence="2" id="KW-1185">Reference proteome</keyword>
<dbReference type="RefSeq" id="WP_183364636.1">
    <property type="nucleotide sequence ID" value="NZ_JACIEZ010000001.1"/>
</dbReference>
<evidence type="ECO:0000313" key="2">
    <source>
        <dbReference type="Proteomes" id="UP000528286"/>
    </source>
</evidence>
<organism evidence="1 2">
    <name type="scientific">Gellertiella hungarica</name>
    <dbReference type="NCBI Taxonomy" id="1572859"/>
    <lineage>
        <taxon>Bacteria</taxon>
        <taxon>Pseudomonadati</taxon>
        <taxon>Pseudomonadota</taxon>
        <taxon>Alphaproteobacteria</taxon>
        <taxon>Hyphomicrobiales</taxon>
        <taxon>Rhizobiaceae</taxon>
        <taxon>Gellertiella</taxon>
    </lineage>
</organism>
<dbReference type="InterPro" id="IPR023168">
    <property type="entry name" value="GatB_Yqey_C_2"/>
</dbReference>
<protein>
    <recommendedName>
        <fullName evidence="3">Glutamyl-tRNA amidotransferase</fullName>
    </recommendedName>
</protein>
<dbReference type="InterPro" id="IPR003789">
    <property type="entry name" value="Asn/Gln_tRNA_amidoTrase-B-like"/>
</dbReference>
<dbReference type="InterPro" id="IPR042184">
    <property type="entry name" value="YqeY/Aim41_N"/>
</dbReference>
<evidence type="ECO:0000313" key="1">
    <source>
        <dbReference type="EMBL" id="MBB4063450.1"/>
    </source>
</evidence>